<dbReference type="CDD" id="cd21865">
    <property type="entry name" value="DEUBAD_NFRKB"/>
    <property type="match status" value="1"/>
</dbReference>
<evidence type="ECO:0000259" key="2">
    <source>
        <dbReference type="Pfam" id="PF14465"/>
    </source>
</evidence>
<feature type="compositionally biased region" description="Low complexity" evidence="1">
    <location>
        <begin position="9"/>
        <end position="30"/>
    </location>
</feature>
<accession>A0A8D8IKJ2</accession>
<dbReference type="Pfam" id="PF25793">
    <property type="entry name" value="WHD_2nd_NFRKB"/>
    <property type="match status" value="1"/>
</dbReference>
<dbReference type="InterPro" id="IPR024867">
    <property type="entry name" value="NFRKB"/>
</dbReference>
<feature type="compositionally biased region" description="Low complexity" evidence="1">
    <location>
        <begin position="869"/>
        <end position="893"/>
    </location>
</feature>
<dbReference type="EMBL" id="HBUE01249762">
    <property type="protein sequence ID" value="CAG6553676.1"/>
    <property type="molecule type" value="Transcribed_RNA"/>
</dbReference>
<proteinExistence type="predicted"/>
<dbReference type="InterPro" id="IPR038106">
    <property type="entry name" value="NFRKB_winged_sf"/>
</dbReference>
<feature type="region of interest" description="Disordered" evidence="1">
    <location>
        <begin position="333"/>
        <end position="368"/>
    </location>
</feature>
<feature type="compositionally biased region" description="Polar residues" evidence="1">
    <location>
        <begin position="333"/>
        <end position="353"/>
    </location>
</feature>
<dbReference type="InterPro" id="IPR057748">
    <property type="entry name" value="NFRKB_WH_2"/>
</dbReference>
<protein>
    <submittedName>
        <fullName evidence="4">Nuclear factor related to kappa-B-binding protein</fullName>
    </submittedName>
</protein>
<dbReference type="InterPro" id="IPR025220">
    <property type="entry name" value="NFRKB_WH_1"/>
</dbReference>
<dbReference type="AlphaFoldDB" id="A0A8D8IKJ2"/>
<feature type="domain" description="Nuclear factor related to kappa-B-binding protein winged helix-like" evidence="2">
    <location>
        <begin position="502"/>
        <end position="604"/>
    </location>
</feature>
<dbReference type="GO" id="GO:0031011">
    <property type="term" value="C:Ino80 complex"/>
    <property type="evidence" value="ECO:0007669"/>
    <property type="project" value="InterPro"/>
</dbReference>
<feature type="compositionally biased region" description="Basic and acidic residues" evidence="1">
    <location>
        <begin position="839"/>
        <end position="851"/>
    </location>
</feature>
<organism evidence="4">
    <name type="scientific">Culex pipiens</name>
    <name type="common">House mosquito</name>
    <dbReference type="NCBI Taxonomy" id="7175"/>
    <lineage>
        <taxon>Eukaryota</taxon>
        <taxon>Metazoa</taxon>
        <taxon>Ecdysozoa</taxon>
        <taxon>Arthropoda</taxon>
        <taxon>Hexapoda</taxon>
        <taxon>Insecta</taxon>
        <taxon>Pterygota</taxon>
        <taxon>Neoptera</taxon>
        <taxon>Endopterygota</taxon>
        <taxon>Diptera</taxon>
        <taxon>Nematocera</taxon>
        <taxon>Culicoidea</taxon>
        <taxon>Culicidae</taxon>
        <taxon>Culicinae</taxon>
        <taxon>Culicini</taxon>
        <taxon>Culex</taxon>
        <taxon>Culex</taxon>
    </lineage>
</organism>
<feature type="domain" description="Nuclear factor related to kappa-B-binding protein second winged helix" evidence="3">
    <location>
        <begin position="673"/>
        <end position="813"/>
    </location>
</feature>
<dbReference type="GO" id="GO:0002020">
    <property type="term" value="F:protease binding"/>
    <property type="evidence" value="ECO:0007669"/>
    <property type="project" value="TreeGrafter"/>
</dbReference>
<evidence type="ECO:0000259" key="3">
    <source>
        <dbReference type="Pfam" id="PF25793"/>
    </source>
</evidence>
<feature type="region of interest" description="Disordered" evidence="1">
    <location>
        <begin position="837"/>
        <end position="895"/>
    </location>
</feature>
<dbReference type="PANTHER" id="PTHR13052">
    <property type="entry name" value="NFRKB-RELATED"/>
    <property type="match status" value="1"/>
</dbReference>
<dbReference type="EMBL" id="HBUE01144916">
    <property type="protein sequence ID" value="CAG6502437.1"/>
    <property type="molecule type" value="Transcribed_RNA"/>
</dbReference>
<sequence length="949" mass="106800">MKPISRDQSNTSSDFSGGSSEQSLASSSSSESDDASTPSNLNEFCKNLCQNSDVFAEFFSPATWNDLPEPVRSSLGSLVPGAGMDGTIEALFSGKLARFGENPLQKVRKKLAEEHFRPAIATLQRSKAKAERREQRYQERERLSSTARNLLESRELLLQSASYSIPVQNSIGRKTTANIAMYTSANISRAKKRYLQEINATFEQLGQLDSDDESYGEGIVNYLPRKQRRYFGSVQGTTSNSGVDMRIVDTHSHKDKNSTSANYPLGPNGKIFISEEHYRDLLSRYKYTKYNEANHPEIDCSSLKLEDVVFRTQTSSGYRRIMPFPKVVETLAPQTSSEQLSQNSKVNIPQASSPAEVGKSSDNSPIAARESEVMVKRYRLSDSFDASEPRIELEQKHVQIGSQVAEEETSSRADVDQLLNARLVHNKPAVSSAKSTFKMEYDTSKALSDRPHAVRSVIAQELKPKQQLIPTIDSKSNLARTNTDEASEKRLTVLMQEIHSSFLALIRDMFCSTPDHRLTLNELKMMMKLWLNKPTARHNNWFHQANDNWDDMLQSAILFLSGEFVNQPDDFVPYLEFKSQLNIYQWIGASRDSDVRLLNLCQYWLGRKNDMGAKSQLMSSSPPEKAISKPKYNLPSVNHPVEDNNATFKRESSPPLPKNPTDWLVKKATQDEIALFRSQEKIRYENPHMAFTFKHPAYTSVVGPVKGIYTQVPGITKARGHNMLVADRPNFVTILALVRDATARLPNGEGTRADICELLKSSQYISQSAIENPQVLQTIVSGALDRMHTELDPCVKYDTKRKIWIYLHRNRTEQEFEMLHHQYQGIAKHKKTICRKSKSKDFDVTTPEKESPPSTSTAISVPLERDLSDTSLSSENSSQPKPPLSTSSSSSSSMVIQMTNSASMRPSFQIKPLPLQPETPQKHIVGRSVVQMAMKSAIFNELDRQVVKE</sequence>
<feature type="region of interest" description="Disordered" evidence="1">
    <location>
        <begin position="615"/>
        <end position="639"/>
    </location>
</feature>
<name>A0A8D8IKJ2_CULPI</name>
<feature type="region of interest" description="Disordered" evidence="1">
    <location>
        <begin position="1"/>
        <end position="39"/>
    </location>
</feature>
<dbReference type="Pfam" id="PF14465">
    <property type="entry name" value="WHD_1st_NFRKB"/>
    <property type="match status" value="1"/>
</dbReference>
<evidence type="ECO:0000313" key="4">
    <source>
        <dbReference type="EMBL" id="CAG6553676.1"/>
    </source>
</evidence>
<reference evidence="4" key="1">
    <citation type="submission" date="2021-05" db="EMBL/GenBank/DDBJ databases">
        <authorList>
            <person name="Alioto T."/>
            <person name="Alioto T."/>
            <person name="Gomez Garrido J."/>
        </authorList>
    </citation>
    <scope>NUCLEOTIDE SEQUENCE</scope>
</reference>
<evidence type="ECO:0000256" key="1">
    <source>
        <dbReference type="SAM" id="MobiDB-lite"/>
    </source>
</evidence>
<dbReference type="PANTHER" id="PTHR13052:SF3">
    <property type="entry name" value="NUCLEAR FACTOR RELATED TO KAPPA-B-BINDING PROTEIN"/>
    <property type="match status" value="1"/>
</dbReference>
<dbReference type="Gene3D" id="1.10.10.2430">
    <property type="entry name" value="NFRKB winged helix-like domain"/>
    <property type="match status" value="1"/>
</dbReference>